<keyword evidence="3" id="KW-1185">Reference proteome</keyword>
<sequence length="236" mass="25196">MGNVGGSIHEMRTGGTAATTIAPASPRNDSQQTKAVKDQTASNSDPGSRLLPPPPSPLTLRQRFPSILRKTDSLPSPTHTALSAPPPSSLSQRSTQSTVGPRPPLPSRPLPPHRLIHSSVRAVPPHRLIKSLPLPAVPPPRPPKPFVNTDGSNTDVSEDVTNFEQQPNSSQLQRNEKDSVVENSDTLMSEDTEALRILAAVSEAAAAAVPNSLGQSQSKRNLTNNGDDDEEFEEEL</sequence>
<dbReference type="WBParaSite" id="ACOC_0000392001-mRNA-1">
    <property type="protein sequence ID" value="ACOC_0000392001-mRNA-1"/>
    <property type="gene ID" value="ACOC_0000392001"/>
</dbReference>
<feature type="compositionally biased region" description="Pro residues" evidence="1">
    <location>
        <begin position="101"/>
        <end position="112"/>
    </location>
</feature>
<organism evidence="4">
    <name type="scientific">Angiostrongylus costaricensis</name>
    <name type="common">Nematode worm</name>
    <dbReference type="NCBI Taxonomy" id="334426"/>
    <lineage>
        <taxon>Eukaryota</taxon>
        <taxon>Metazoa</taxon>
        <taxon>Ecdysozoa</taxon>
        <taxon>Nematoda</taxon>
        <taxon>Chromadorea</taxon>
        <taxon>Rhabditida</taxon>
        <taxon>Rhabditina</taxon>
        <taxon>Rhabditomorpha</taxon>
        <taxon>Strongyloidea</taxon>
        <taxon>Metastrongylidae</taxon>
        <taxon>Angiostrongylus</taxon>
    </lineage>
</organism>
<dbReference type="EMBL" id="UYYA01001585">
    <property type="protein sequence ID" value="VDM55506.1"/>
    <property type="molecule type" value="Genomic_DNA"/>
</dbReference>
<feature type="compositionally biased region" description="Polar residues" evidence="1">
    <location>
        <begin position="212"/>
        <end position="225"/>
    </location>
</feature>
<evidence type="ECO:0000256" key="1">
    <source>
        <dbReference type="SAM" id="MobiDB-lite"/>
    </source>
</evidence>
<reference evidence="4" key="1">
    <citation type="submission" date="2017-02" db="UniProtKB">
        <authorList>
            <consortium name="WormBaseParasite"/>
        </authorList>
    </citation>
    <scope>IDENTIFICATION</scope>
</reference>
<evidence type="ECO:0000313" key="3">
    <source>
        <dbReference type="Proteomes" id="UP000267027"/>
    </source>
</evidence>
<feature type="compositionally biased region" description="Acidic residues" evidence="1">
    <location>
        <begin position="226"/>
        <end position="236"/>
    </location>
</feature>
<feature type="compositionally biased region" description="Polar residues" evidence="1">
    <location>
        <begin position="27"/>
        <end position="45"/>
    </location>
</feature>
<dbReference type="OrthoDB" id="5904340at2759"/>
<name>A0A0R3PHU3_ANGCS</name>
<feature type="region of interest" description="Disordered" evidence="1">
    <location>
        <begin position="1"/>
        <end position="188"/>
    </location>
</feature>
<dbReference type="Proteomes" id="UP000267027">
    <property type="component" value="Unassembled WGS sequence"/>
</dbReference>
<reference evidence="2 3" key="2">
    <citation type="submission" date="2018-11" db="EMBL/GenBank/DDBJ databases">
        <authorList>
            <consortium name="Pathogen Informatics"/>
        </authorList>
    </citation>
    <scope>NUCLEOTIDE SEQUENCE [LARGE SCALE GENOMIC DNA]</scope>
    <source>
        <strain evidence="2 3">Costa Rica</strain>
    </source>
</reference>
<evidence type="ECO:0000313" key="4">
    <source>
        <dbReference type="WBParaSite" id="ACOC_0000392001-mRNA-1"/>
    </source>
</evidence>
<evidence type="ECO:0000313" key="2">
    <source>
        <dbReference type="EMBL" id="VDM55506.1"/>
    </source>
</evidence>
<protein>
    <submittedName>
        <fullName evidence="4">WH2 domain-containing protein</fullName>
    </submittedName>
</protein>
<feature type="compositionally biased region" description="Low complexity" evidence="1">
    <location>
        <begin position="13"/>
        <end position="24"/>
    </location>
</feature>
<dbReference type="AlphaFoldDB" id="A0A0R3PHU3"/>
<proteinExistence type="predicted"/>
<gene>
    <name evidence="2" type="ORF">ACOC_LOCUS3921</name>
</gene>
<accession>A0A0R3PHU3</accession>
<feature type="region of interest" description="Disordered" evidence="1">
    <location>
        <begin position="207"/>
        <end position="236"/>
    </location>
</feature>
<feature type="compositionally biased region" description="Pro residues" evidence="1">
    <location>
        <begin position="135"/>
        <end position="145"/>
    </location>
</feature>
<feature type="compositionally biased region" description="Polar residues" evidence="1">
    <location>
        <begin position="149"/>
        <end position="173"/>
    </location>
</feature>